<feature type="compositionally biased region" description="Low complexity" evidence="1">
    <location>
        <begin position="271"/>
        <end position="280"/>
    </location>
</feature>
<reference evidence="3" key="1">
    <citation type="journal article" date="2010" name="Genome Biol.">
        <title>Genome sequence of the necrotrophic plant pathogen Pythium ultimum reveals original pathogenicity mechanisms and effector repertoire.</title>
        <authorList>
            <person name="Levesque C.A."/>
            <person name="Brouwer H."/>
            <person name="Cano L."/>
            <person name="Hamilton J.P."/>
            <person name="Holt C."/>
            <person name="Huitema E."/>
            <person name="Raffaele S."/>
            <person name="Robideau G.P."/>
            <person name="Thines M."/>
            <person name="Win J."/>
            <person name="Zerillo M.M."/>
            <person name="Beakes G.W."/>
            <person name="Boore J.L."/>
            <person name="Busam D."/>
            <person name="Dumas B."/>
            <person name="Ferriera S."/>
            <person name="Fuerstenberg S.I."/>
            <person name="Gachon C.M."/>
            <person name="Gaulin E."/>
            <person name="Govers F."/>
            <person name="Grenville-Briggs L."/>
            <person name="Horner N."/>
            <person name="Hostetler J."/>
            <person name="Jiang R.H."/>
            <person name="Johnson J."/>
            <person name="Krajaejun T."/>
            <person name="Lin H."/>
            <person name="Meijer H.J."/>
            <person name="Moore B."/>
            <person name="Morris P."/>
            <person name="Phuntmart V."/>
            <person name="Puiu D."/>
            <person name="Shetty J."/>
            <person name="Stajich J.E."/>
            <person name="Tripathy S."/>
            <person name="Wawra S."/>
            <person name="van West P."/>
            <person name="Whitty B.R."/>
            <person name="Coutinho P.M."/>
            <person name="Henrissat B."/>
            <person name="Martin F."/>
            <person name="Thomas P.D."/>
            <person name="Tyler B.M."/>
            <person name="De Vries R.P."/>
            <person name="Kamoun S."/>
            <person name="Yandell M."/>
            <person name="Tisserat N."/>
            <person name="Buell C.R."/>
        </authorList>
    </citation>
    <scope>NUCLEOTIDE SEQUENCE</scope>
    <source>
        <strain evidence="3">DAOM:BR144</strain>
    </source>
</reference>
<dbReference type="eggNOG" id="KOG4273">
    <property type="taxonomic scope" value="Eukaryota"/>
</dbReference>
<dbReference type="Pfam" id="PF10199">
    <property type="entry name" value="Adaptin_binding"/>
    <property type="match status" value="1"/>
</dbReference>
<dbReference type="OMA" id="NEASHSF"/>
<evidence type="ECO:0000313" key="3">
    <source>
        <dbReference type="Proteomes" id="UP000019132"/>
    </source>
</evidence>
<dbReference type="Gene3D" id="3.40.50.11960">
    <property type="match status" value="1"/>
</dbReference>
<protein>
    <submittedName>
        <fullName evidence="2">Uncharacterized protein</fullName>
    </submittedName>
</protein>
<evidence type="ECO:0000256" key="1">
    <source>
        <dbReference type="SAM" id="MobiDB-lite"/>
    </source>
</evidence>
<dbReference type="PANTHER" id="PTHR14659:SF1">
    <property type="entry name" value="ALPHA- AND GAMMA-ADAPTIN-BINDING PROTEIN P34"/>
    <property type="match status" value="1"/>
</dbReference>
<dbReference type="EnsemblProtists" id="PYU1_T011825">
    <property type="protein sequence ID" value="PYU1_T011825"/>
    <property type="gene ID" value="PYU1_G011799"/>
</dbReference>
<dbReference type="InterPro" id="IPR019341">
    <property type="entry name" value="Alpha/Gamma-adaptin-bd_p34"/>
</dbReference>
<dbReference type="InParanoid" id="K3X3M6"/>
<dbReference type="PANTHER" id="PTHR14659">
    <property type="entry name" value="ALPHA- AND GAMMA-ADAPTIN-BINDING PROTEIN P34"/>
    <property type="match status" value="1"/>
</dbReference>
<name>K3X3M6_GLOUD</name>
<feature type="region of interest" description="Disordered" evidence="1">
    <location>
        <begin position="207"/>
        <end position="246"/>
    </location>
</feature>
<dbReference type="STRING" id="431595.K3X3M6"/>
<feature type="region of interest" description="Disordered" evidence="1">
    <location>
        <begin position="271"/>
        <end position="290"/>
    </location>
</feature>
<dbReference type="VEuPathDB" id="FungiDB:PYU1_G011799"/>
<reference evidence="2" key="3">
    <citation type="submission" date="2015-02" db="UniProtKB">
        <authorList>
            <consortium name="EnsemblProtists"/>
        </authorList>
    </citation>
    <scope>IDENTIFICATION</scope>
    <source>
        <strain evidence="2">DAOM BR144</strain>
    </source>
</reference>
<dbReference type="AlphaFoldDB" id="K3X3M6"/>
<dbReference type="EMBL" id="GL376637">
    <property type="status" value="NOT_ANNOTATED_CDS"/>
    <property type="molecule type" value="Genomic_DNA"/>
</dbReference>
<evidence type="ECO:0000313" key="2">
    <source>
        <dbReference type="EnsemblProtists" id="PYU1_T011825"/>
    </source>
</evidence>
<proteinExistence type="predicted"/>
<dbReference type="HOGENOM" id="CLU_044291_0_0_1"/>
<accession>K3X3M6</accession>
<sequence length="349" mass="38168">MAEASRMLVVGADPERSRDVVQRLYALCSSGSVDQVKAAPTVQPLTFSTKYYTANVDVHVHQVLENEPVTPLAHEEYEAVVCVIDVTREESFLHVARFLAQMGSETIDVCLLVGHNSAAEKTSAVLQHLERMQEWCLDNEFEFVELVEDAKSSNNQMESGSSGFDEKQGMDRVLEALHCNLWRSMVMQSAEAGGASDDSGLRELSQVSATLSTSNQEEEQRDPKVSPAVAPGTTSAPEDTAEQEEKGGDQLHTLLRALEITEAADKVDLGSAAGASSSQSNNFVNGDDDDDIDMAEFSALISEVRRVRDNGQTMTDEQRRQRAAEVAMKLWNFLGADDESGDDDDDKEA</sequence>
<reference evidence="3" key="2">
    <citation type="submission" date="2010-04" db="EMBL/GenBank/DDBJ databases">
        <authorList>
            <person name="Buell R."/>
            <person name="Hamilton J."/>
            <person name="Hostetler J."/>
        </authorList>
    </citation>
    <scope>NUCLEOTIDE SEQUENCE [LARGE SCALE GENOMIC DNA]</scope>
    <source>
        <strain evidence="3">DAOM:BR144</strain>
    </source>
</reference>
<organism evidence="2 3">
    <name type="scientific">Globisporangium ultimum (strain ATCC 200006 / CBS 805.95 / DAOM BR144)</name>
    <name type="common">Pythium ultimum</name>
    <dbReference type="NCBI Taxonomy" id="431595"/>
    <lineage>
        <taxon>Eukaryota</taxon>
        <taxon>Sar</taxon>
        <taxon>Stramenopiles</taxon>
        <taxon>Oomycota</taxon>
        <taxon>Peronosporomycetes</taxon>
        <taxon>Pythiales</taxon>
        <taxon>Pythiaceae</taxon>
        <taxon>Globisporangium</taxon>
    </lineage>
</organism>
<keyword evidence="3" id="KW-1185">Reference proteome</keyword>
<dbReference type="Proteomes" id="UP000019132">
    <property type="component" value="Unassembled WGS sequence"/>
</dbReference>